<feature type="compositionally biased region" description="Low complexity" evidence="5">
    <location>
        <begin position="201"/>
        <end position="220"/>
    </location>
</feature>
<evidence type="ECO:0000256" key="5">
    <source>
        <dbReference type="SAM" id="MobiDB-lite"/>
    </source>
</evidence>
<keyword evidence="2 6" id="KW-0812">Transmembrane</keyword>
<feature type="compositionally biased region" description="Polar residues" evidence="5">
    <location>
        <begin position="183"/>
        <end position="192"/>
    </location>
</feature>
<feature type="signal peptide" evidence="7">
    <location>
        <begin position="1"/>
        <end position="23"/>
    </location>
</feature>
<evidence type="ECO:0000313" key="8">
    <source>
        <dbReference type="EMBL" id="KAK4183619.1"/>
    </source>
</evidence>
<dbReference type="EMBL" id="MU864536">
    <property type="protein sequence ID" value="KAK4183619.1"/>
    <property type="molecule type" value="Genomic_DNA"/>
</dbReference>
<gene>
    <name evidence="8" type="ORF">QBC35DRAFT_507757</name>
</gene>
<evidence type="ECO:0000256" key="1">
    <source>
        <dbReference type="ARBA" id="ARBA00004167"/>
    </source>
</evidence>
<comment type="subcellular location">
    <subcellularLocation>
        <location evidence="1">Membrane</location>
        <topology evidence="1">Single-pass membrane protein</topology>
    </subcellularLocation>
</comment>
<evidence type="ECO:0000256" key="3">
    <source>
        <dbReference type="ARBA" id="ARBA00022989"/>
    </source>
</evidence>
<feature type="compositionally biased region" description="Polar residues" evidence="5">
    <location>
        <begin position="313"/>
        <end position="328"/>
    </location>
</feature>
<dbReference type="GO" id="GO:0016020">
    <property type="term" value="C:membrane"/>
    <property type="evidence" value="ECO:0007669"/>
    <property type="project" value="UniProtKB-SubCell"/>
</dbReference>
<keyword evidence="9" id="KW-1185">Reference proteome</keyword>
<reference evidence="8" key="1">
    <citation type="journal article" date="2023" name="Mol. Phylogenet. Evol.">
        <title>Genome-scale phylogeny and comparative genomics of the fungal order Sordariales.</title>
        <authorList>
            <person name="Hensen N."/>
            <person name="Bonometti L."/>
            <person name="Westerberg I."/>
            <person name="Brannstrom I.O."/>
            <person name="Guillou S."/>
            <person name="Cros-Aarteil S."/>
            <person name="Calhoun S."/>
            <person name="Haridas S."/>
            <person name="Kuo A."/>
            <person name="Mondo S."/>
            <person name="Pangilinan J."/>
            <person name="Riley R."/>
            <person name="LaButti K."/>
            <person name="Andreopoulos B."/>
            <person name="Lipzen A."/>
            <person name="Chen C."/>
            <person name="Yan M."/>
            <person name="Daum C."/>
            <person name="Ng V."/>
            <person name="Clum A."/>
            <person name="Steindorff A."/>
            <person name="Ohm R.A."/>
            <person name="Martin F."/>
            <person name="Silar P."/>
            <person name="Natvig D.O."/>
            <person name="Lalanne C."/>
            <person name="Gautier V."/>
            <person name="Ament-Velasquez S.L."/>
            <person name="Kruys A."/>
            <person name="Hutchinson M.I."/>
            <person name="Powell A.J."/>
            <person name="Barry K."/>
            <person name="Miller A.N."/>
            <person name="Grigoriev I.V."/>
            <person name="Debuchy R."/>
            <person name="Gladieux P."/>
            <person name="Hiltunen Thoren M."/>
            <person name="Johannesson H."/>
        </authorList>
    </citation>
    <scope>NUCLEOTIDE SEQUENCE</scope>
    <source>
        <strain evidence="8">PSN309</strain>
    </source>
</reference>
<feature type="region of interest" description="Disordered" evidence="5">
    <location>
        <begin position="107"/>
        <end position="220"/>
    </location>
</feature>
<evidence type="ECO:0000256" key="4">
    <source>
        <dbReference type="ARBA" id="ARBA00023136"/>
    </source>
</evidence>
<keyword evidence="3 6" id="KW-1133">Transmembrane helix</keyword>
<evidence type="ECO:0000256" key="2">
    <source>
        <dbReference type="ARBA" id="ARBA00022692"/>
    </source>
</evidence>
<dbReference type="GO" id="GO:0071944">
    <property type="term" value="C:cell periphery"/>
    <property type="evidence" value="ECO:0007669"/>
    <property type="project" value="UniProtKB-ARBA"/>
</dbReference>
<keyword evidence="7" id="KW-0732">Signal</keyword>
<comment type="caution">
    <text evidence="8">The sequence shown here is derived from an EMBL/GenBank/DDBJ whole genome shotgun (WGS) entry which is preliminary data.</text>
</comment>
<feature type="compositionally biased region" description="Low complexity" evidence="5">
    <location>
        <begin position="143"/>
        <end position="177"/>
    </location>
</feature>
<proteinExistence type="predicted"/>
<evidence type="ECO:0000256" key="7">
    <source>
        <dbReference type="SAM" id="SignalP"/>
    </source>
</evidence>
<accession>A0AAN6WK99</accession>
<sequence>MRAKSTTTLLAAVLSLFQGVVVAQSASDGSKKPIIHYPSGTEEIYHKGDTVVVDYTAFFERVTVWVFCDQPKAARFIYEKKAPGFKGSIPIKLDFTSATICWFNVRSGPDKGGTETNGPGWHILGTERSGGPKTFSIDDDATETTSTTTTTTTSSTASQTSTSSSTTSTPSSSSTTETGGGVITSSDTNSNEDTNREPNGAANASQDQTSNSSSTSSGGLSAGAAAGIGIGATLVVLAMAGGLFFWLRRRKGAAATGEQQEQQQLKPVYDSDTPAPQHPPQYSPHYQATELGEPDNTPKPPPQYKHQYRHATELNSVNAPHEISTSGHGPTAWARGAYEMAG</sequence>
<evidence type="ECO:0000256" key="6">
    <source>
        <dbReference type="SAM" id="Phobius"/>
    </source>
</evidence>
<name>A0AAN6WK99_9PEZI</name>
<dbReference type="PANTHER" id="PTHR15549">
    <property type="entry name" value="PAIRED IMMUNOGLOBULIN-LIKE TYPE 2 RECEPTOR"/>
    <property type="match status" value="1"/>
</dbReference>
<evidence type="ECO:0000313" key="9">
    <source>
        <dbReference type="Proteomes" id="UP001302126"/>
    </source>
</evidence>
<organism evidence="8 9">
    <name type="scientific">Podospora australis</name>
    <dbReference type="NCBI Taxonomy" id="1536484"/>
    <lineage>
        <taxon>Eukaryota</taxon>
        <taxon>Fungi</taxon>
        <taxon>Dikarya</taxon>
        <taxon>Ascomycota</taxon>
        <taxon>Pezizomycotina</taxon>
        <taxon>Sordariomycetes</taxon>
        <taxon>Sordariomycetidae</taxon>
        <taxon>Sordariales</taxon>
        <taxon>Podosporaceae</taxon>
        <taxon>Podospora</taxon>
    </lineage>
</organism>
<reference evidence="8" key="2">
    <citation type="submission" date="2023-05" db="EMBL/GenBank/DDBJ databases">
        <authorList>
            <consortium name="Lawrence Berkeley National Laboratory"/>
            <person name="Steindorff A."/>
            <person name="Hensen N."/>
            <person name="Bonometti L."/>
            <person name="Westerberg I."/>
            <person name="Brannstrom I.O."/>
            <person name="Guillou S."/>
            <person name="Cros-Aarteil S."/>
            <person name="Calhoun S."/>
            <person name="Haridas S."/>
            <person name="Kuo A."/>
            <person name="Mondo S."/>
            <person name="Pangilinan J."/>
            <person name="Riley R."/>
            <person name="Labutti K."/>
            <person name="Andreopoulos B."/>
            <person name="Lipzen A."/>
            <person name="Chen C."/>
            <person name="Yanf M."/>
            <person name="Daum C."/>
            <person name="Ng V."/>
            <person name="Clum A."/>
            <person name="Ohm R."/>
            <person name="Martin F."/>
            <person name="Silar P."/>
            <person name="Natvig D."/>
            <person name="Lalanne C."/>
            <person name="Gautier V."/>
            <person name="Ament-Velasquez S.L."/>
            <person name="Kruys A."/>
            <person name="Hutchinson M.I."/>
            <person name="Powell A.J."/>
            <person name="Barry K."/>
            <person name="Miller A.N."/>
            <person name="Grigoriev I.V."/>
            <person name="Debuchy R."/>
            <person name="Gladieux P."/>
            <person name="Thoren M.H."/>
            <person name="Johannesson H."/>
        </authorList>
    </citation>
    <scope>NUCLEOTIDE SEQUENCE</scope>
    <source>
        <strain evidence="8">PSN309</strain>
    </source>
</reference>
<dbReference type="InterPro" id="IPR051694">
    <property type="entry name" value="Immunoregulatory_rcpt-like"/>
</dbReference>
<keyword evidence="4 6" id="KW-0472">Membrane</keyword>
<dbReference type="AlphaFoldDB" id="A0AAN6WK99"/>
<feature type="transmembrane region" description="Helical" evidence="6">
    <location>
        <begin position="220"/>
        <end position="247"/>
    </location>
</feature>
<feature type="region of interest" description="Disordered" evidence="5">
    <location>
        <begin position="255"/>
        <end position="332"/>
    </location>
</feature>
<feature type="chain" id="PRO_5042992786" description="Mid2 domain-containing protein" evidence="7">
    <location>
        <begin position="24"/>
        <end position="342"/>
    </location>
</feature>
<evidence type="ECO:0008006" key="10">
    <source>
        <dbReference type="Google" id="ProtNLM"/>
    </source>
</evidence>
<dbReference type="Proteomes" id="UP001302126">
    <property type="component" value="Unassembled WGS sequence"/>
</dbReference>
<protein>
    <recommendedName>
        <fullName evidence="10">Mid2 domain-containing protein</fullName>
    </recommendedName>
</protein>